<evidence type="ECO:0000256" key="8">
    <source>
        <dbReference type="ARBA" id="ARBA00022989"/>
    </source>
</evidence>
<evidence type="ECO:0000256" key="10">
    <source>
        <dbReference type="ARBA" id="ARBA00023128"/>
    </source>
</evidence>
<evidence type="ECO:0000256" key="7">
    <source>
        <dbReference type="ARBA" id="ARBA00022781"/>
    </source>
</evidence>
<keyword evidence="7 12" id="KW-0375">Hydrogen ion transport</keyword>
<evidence type="ECO:0000256" key="9">
    <source>
        <dbReference type="ARBA" id="ARBA00023065"/>
    </source>
</evidence>
<evidence type="ECO:0000256" key="13">
    <source>
        <dbReference type="SAM" id="Phobius"/>
    </source>
</evidence>
<keyword evidence="9 12" id="KW-0406">Ion transport</keyword>
<organism evidence="14">
    <name type="scientific">Latridiidae sp. 1 KM-2017</name>
    <dbReference type="NCBI Taxonomy" id="2219441"/>
    <lineage>
        <taxon>Eukaryota</taxon>
        <taxon>Metazoa</taxon>
        <taxon>Ecdysozoa</taxon>
        <taxon>Arthropoda</taxon>
        <taxon>Hexapoda</taxon>
        <taxon>Insecta</taxon>
        <taxon>Pterygota</taxon>
        <taxon>Neoptera</taxon>
        <taxon>Endopterygota</taxon>
        <taxon>Coleoptera</taxon>
        <taxon>Polyphaga</taxon>
        <taxon>Cucujiformia</taxon>
        <taxon>Coccinelloidea</taxon>
        <taxon>Latridiidae</taxon>
    </lineage>
</organism>
<keyword evidence="5 12" id="KW-0138">CF(0)</keyword>
<sequence>MPQMAPMNWLTLMIYFTLIYLIFNSLNYFSFNYKNSESTLFKKTMQKNFWKW</sequence>
<evidence type="ECO:0000256" key="6">
    <source>
        <dbReference type="ARBA" id="ARBA00022692"/>
    </source>
</evidence>
<dbReference type="InterPro" id="IPR001421">
    <property type="entry name" value="ATP8_metazoa"/>
</dbReference>
<dbReference type="GO" id="GO:0015986">
    <property type="term" value="P:proton motive force-driven ATP synthesis"/>
    <property type="evidence" value="ECO:0007669"/>
    <property type="project" value="InterPro"/>
</dbReference>
<comment type="similarity">
    <text evidence="2 12">Belongs to the ATPase protein 8 family.</text>
</comment>
<keyword evidence="11 13" id="KW-0472">Membrane</keyword>
<protein>
    <recommendedName>
        <fullName evidence="12">ATP synthase complex subunit 8</fullName>
    </recommendedName>
</protein>
<dbReference type="Pfam" id="PF00895">
    <property type="entry name" value="ATP-synt_8"/>
    <property type="match status" value="1"/>
</dbReference>
<evidence type="ECO:0000256" key="11">
    <source>
        <dbReference type="ARBA" id="ARBA00023136"/>
    </source>
</evidence>
<name>A0A346RFR7_9CUCU</name>
<evidence type="ECO:0000256" key="5">
    <source>
        <dbReference type="ARBA" id="ARBA00022547"/>
    </source>
</evidence>
<evidence type="ECO:0000256" key="1">
    <source>
        <dbReference type="ARBA" id="ARBA00004304"/>
    </source>
</evidence>
<dbReference type="GO" id="GO:0031966">
    <property type="term" value="C:mitochondrial membrane"/>
    <property type="evidence" value="ECO:0007669"/>
    <property type="project" value="UniProtKB-SubCell"/>
</dbReference>
<comment type="subcellular location">
    <subcellularLocation>
        <location evidence="1 12">Mitochondrion membrane</location>
        <topology evidence="1 12">Single-pass membrane protein</topology>
    </subcellularLocation>
</comment>
<keyword evidence="8 13" id="KW-1133">Transmembrane helix</keyword>
<geneLocation type="mitochondrion" evidence="14"/>
<dbReference type="GO" id="GO:0045259">
    <property type="term" value="C:proton-transporting ATP synthase complex"/>
    <property type="evidence" value="ECO:0007669"/>
    <property type="project" value="UniProtKB-KW"/>
</dbReference>
<comment type="subunit">
    <text evidence="3">F-type ATPases have 2 components, CF(1) - the catalytic core - and CF(0) - the membrane proton channel.</text>
</comment>
<reference evidence="14" key="1">
    <citation type="journal article" date="2018" name="J. ISSAAS">
        <title>The contribution of mitochondrial metagenomics to large-scale data mining and phylogenetic analysis of Coleoptera.</title>
        <authorList>
            <person name="Miller K."/>
            <person name="Linard B."/>
            <person name="Motyka M."/>
            <person name="Bocek M."/>
            <person name="Vogler A.P."/>
        </authorList>
    </citation>
    <scope>NUCLEOTIDE SEQUENCE</scope>
</reference>
<dbReference type="EMBL" id="MG193337">
    <property type="protein sequence ID" value="AXS64914.1"/>
    <property type="molecule type" value="Genomic_DNA"/>
</dbReference>
<proteinExistence type="inferred from homology"/>
<keyword evidence="10 12" id="KW-0496">Mitochondrion</keyword>
<accession>A0A346RFR7</accession>
<evidence type="ECO:0000256" key="2">
    <source>
        <dbReference type="ARBA" id="ARBA00008892"/>
    </source>
</evidence>
<feature type="transmembrane region" description="Helical" evidence="13">
    <location>
        <begin position="12"/>
        <end position="33"/>
    </location>
</feature>
<evidence type="ECO:0000256" key="4">
    <source>
        <dbReference type="ARBA" id="ARBA00022448"/>
    </source>
</evidence>
<keyword evidence="6 12" id="KW-0812">Transmembrane</keyword>
<gene>
    <name evidence="14" type="primary">atp8</name>
</gene>
<dbReference type="AlphaFoldDB" id="A0A346RFR7"/>
<evidence type="ECO:0000256" key="3">
    <source>
        <dbReference type="ARBA" id="ARBA00011291"/>
    </source>
</evidence>
<dbReference type="GO" id="GO:0015078">
    <property type="term" value="F:proton transmembrane transporter activity"/>
    <property type="evidence" value="ECO:0007669"/>
    <property type="project" value="InterPro"/>
</dbReference>
<evidence type="ECO:0000256" key="12">
    <source>
        <dbReference type="RuleBase" id="RU003661"/>
    </source>
</evidence>
<evidence type="ECO:0000313" key="14">
    <source>
        <dbReference type="EMBL" id="AXS64914.1"/>
    </source>
</evidence>
<keyword evidence="4 12" id="KW-0813">Transport</keyword>